<sequence>MATPSAPPGNDHPAAAEAATQRFPELYVPEMPFAMPELQALAADGLLARLHHRGYTLPGVAASPQLRARAAAGAVPPSVRQRVVAGRMTAAWIYGCAAEPDRLALLVDAKRRVSSLRNTRGCTLHEVKLGPFDVVSLGGLMVSSPLRTALDIALHVDAGRAIPALEGLLARPQKDVRLRLLILAIEATPRVPHKRAALEKLAALAPALVARGPVDVEHAVDPADSAEDVAQVLGVTHFEGKL</sequence>
<dbReference type="GeneID" id="97423093"/>
<name>A0AAW8NB04_PSEOX</name>
<proteinExistence type="predicted"/>
<comment type="caution">
    <text evidence="1">The sequence shown here is derived from an EMBL/GenBank/DDBJ whole genome shotgun (WGS) entry which is preliminary data.</text>
</comment>
<gene>
    <name evidence="1" type="ORF">J2X12_002240</name>
</gene>
<dbReference type="RefSeq" id="WP_310112696.1">
    <property type="nucleotide sequence ID" value="NZ_JAVDTN010000008.1"/>
</dbReference>
<dbReference type="EMBL" id="JAVDWN010000007">
    <property type="protein sequence ID" value="MDR7164211.1"/>
    <property type="molecule type" value="Genomic_DNA"/>
</dbReference>
<dbReference type="AlphaFoldDB" id="A0AAW8NB04"/>
<evidence type="ECO:0000313" key="2">
    <source>
        <dbReference type="Proteomes" id="UP001262032"/>
    </source>
</evidence>
<accession>A0AAW8NB04</accession>
<evidence type="ECO:0000313" key="1">
    <source>
        <dbReference type="EMBL" id="MDR7164211.1"/>
    </source>
</evidence>
<organism evidence="1 2">
    <name type="scientific">Pseudarthrobacter oxydans</name>
    <name type="common">Arthrobacter oxydans</name>
    <dbReference type="NCBI Taxonomy" id="1671"/>
    <lineage>
        <taxon>Bacteria</taxon>
        <taxon>Bacillati</taxon>
        <taxon>Actinomycetota</taxon>
        <taxon>Actinomycetes</taxon>
        <taxon>Micrococcales</taxon>
        <taxon>Micrococcaceae</taxon>
        <taxon>Pseudarthrobacter</taxon>
    </lineage>
</organism>
<reference evidence="1" key="1">
    <citation type="submission" date="2023-07" db="EMBL/GenBank/DDBJ databases">
        <title>Sorghum-associated microbial communities from plants grown in Nebraska, USA.</title>
        <authorList>
            <person name="Schachtman D."/>
        </authorList>
    </citation>
    <scope>NUCLEOTIDE SEQUENCE</scope>
    <source>
        <strain evidence="1">BE261</strain>
    </source>
</reference>
<protein>
    <recommendedName>
        <fullName evidence="3">AbiEi antitoxin C-terminal domain-containing protein</fullName>
    </recommendedName>
</protein>
<dbReference type="Proteomes" id="UP001262032">
    <property type="component" value="Unassembled WGS sequence"/>
</dbReference>
<evidence type="ECO:0008006" key="3">
    <source>
        <dbReference type="Google" id="ProtNLM"/>
    </source>
</evidence>